<dbReference type="EMBL" id="QZKU01000089">
    <property type="protein sequence ID" value="RJP19470.1"/>
    <property type="molecule type" value="Genomic_DNA"/>
</dbReference>
<evidence type="ECO:0000259" key="8">
    <source>
        <dbReference type="Pfam" id="PF02687"/>
    </source>
</evidence>
<accession>A0A3A4NQX3</accession>
<feature type="transmembrane region" description="Helical" evidence="7">
    <location>
        <begin position="331"/>
        <end position="362"/>
    </location>
</feature>
<name>A0A3A4NQX3_ABYX5</name>
<feature type="transmembrane region" description="Helical" evidence="7">
    <location>
        <begin position="374"/>
        <end position="396"/>
    </location>
</feature>
<feature type="transmembrane region" description="Helical" evidence="7">
    <location>
        <begin position="21"/>
        <end position="41"/>
    </location>
</feature>
<dbReference type="Pfam" id="PF12704">
    <property type="entry name" value="MacB_PCD"/>
    <property type="match status" value="1"/>
</dbReference>
<dbReference type="InterPro" id="IPR003838">
    <property type="entry name" value="ABC3_permease_C"/>
</dbReference>
<evidence type="ECO:0000256" key="6">
    <source>
        <dbReference type="ARBA" id="ARBA00038076"/>
    </source>
</evidence>
<evidence type="ECO:0000256" key="2">
    <source>
        <dbReference type="ARBA" id="ARBA00022475"/>
    </source>
</evidence>
<reference evidence="10 11" key="1">
    <citation type="journal article" date="2017" name="ISME J.">
        <title>Energy and carbon metabolisms in a deep terrestrial subsurface fluid microbial community.</title>
        <authorList>
            <person name="Momper L."/>
            <person name="Jungbluth S.P."/>
            <person name="Lee M.D."/>
            <person name="Amend J.P."/>
        </authorList>
    </citation>
    <scope>NUCLEOTIDE SEQUENCE [LARGE SCALE GENOMIC DNA]</scope>
    <source>
        <strain evidence="10">SURF_5</strain>
    </source>
</reference>
<evidence type="ECO:0000256" key="7">
    <source>
        <dbReference type="SAM" id="Phobius"/>
    </source>
</evidence>
<dbReference type="AlphaFoldDB" id="A0A3A4NQX3"/>
<dbReference type="Proteomes" id="UP000265882">
    <property type="component" value="Unassembled WGS sequence"/>
</dbReference>
<protein>
    <submittedName>
        <fullName evidence="10">ABC transporter permease</fullName>
    </submittedName>
</protein>
<proteinExistence type="inferred from homology"/>
<keyword evidence="3 7" id="KW-0812">Transmembrane</keyword>
<feature type="domain" description="MacB-like periplasmic core" evidence="9">
    <location>
        <begin position="21"/>
        <end position="248"/>
    </location>
</feature>
<dbReference type="Pfam" id="PF02687">
    <property type="entry name" value="FtsX"/>
    <property type="match status" value="1"/>
</dbReference>
<evidence type="ECO:0000256" key="3">
    <source>
        <dbReference type="ARBA" id="ARBA00022692"/>
    </source>
</evidence>
<evidence type="ECO:0000256" key="1">
    <source>
        <dbReference type="ARBA" id="ARBA00004651"/>
    </source>
</evidence>
<keyword evidence="4 7" id="KW-1133">Transmembrane helix</keyword>
<dbReference type="PANTHER" id="PTHR30572">
    <property type="entry name" value="MEMBRANE COMPONENT OF TRANSPORTER-RELATED"/>
    <property type="match status" value="1"/>
</dbReference>
<dbReference type="InterPro" id="IPR050250">
    <property type="entry name" value="Macrolide_Exporter_MacB"/>
</dbReference>
<sequence length="413" mass="44585">MILQNIFAESLQNLGSNRLRSALTMLGIIWGTASVVFLLGWGRGFVNVMHTEARTVGDGFIIIWPKRARSEISGRKGARQLYFEMKHVDAVLAQCPSVRYATPVEEWGGLVMKSGNNLKPGNLVGVNPDAASILNLKIDRGRFLQPADVDHGRRVIVLAADLAQGLFPDESKALEGRVKVRGVTFEVIGVLERKGDTLVDWGGRDDDKAYIPVTAFHKDISGWRYVGMIFVHPRDQAQSKACTEEVRAVLAKELDFSPDDKEALEIIDISGILTSLDTMALIAAIFVTTIGVITLLVGGVGVMNIMLISVTERTREIGIRKAIGAKRSHILLQFLGEALTITIASGLIGIVLGVALSLAFAAAPRPKLLAAPEISTITIIGSFTVMTLTGLLAGVLPARRAAGLEPAESLRYE</sequence>
<evidence type="ECO:0000313" key="10">
    <source>
        <dbReference type="EMBL" id="RJP19470.1"/>
    </source>
</evidence>
<comment type="similarity">
    <text evidence="6">Belongs to the ABC-4 integral membrane protein family.</text>
</comment>
<comment type="subcellular location">
    <subcellularLocation>
        <location evidence="1">Cell membrane</location>
        <topology evidence="1">Multi-pass membrane protein</topology>
    </subcellularLocation>
</comment>
<dbReference type="GO" id="GO:0022857">
    <property type="term" value="F:transmembrane transporter activity"/>
    <property type="evidence" value="ECO:0007669"/>
    <property type="project" value="TreeGrafter"/>
</dbReference>
<evidence type="ECO:0000256" key="4">
    <source>
        <dbReference type="ARBA" id="ARBA00022989"/>
    </source>
</evidence>
<organism evidence="10 11">
    <name type="scientific">Abyssobacteria bacterium (strain SURF_5)</name>
    <dbReference type="NCBI Taxonomy" id="2093360"/>
    <lineage>
        <taxon>Bacteria</taxon>
        <taxon>Pseudomonadati</taxon>
        <taxon>Candidatus Hydrogenedentota</taxon>
        <taxon>Candidatus Abyssobacteria</taxon>
    </lineage>
</organism>
<evidence type="ECO:0000259" key="9">
    <source>
        <dbReference type="Pfam" id="PF12704"/>
    </source>
</evidence>
<evidence type="ECO:0000313" key="11">
    <source>
        <dbReference type="Proteomes" id="UP000265882"/>
    </source>
</evidence>
<keyword evidence="2" id="KW-1003">Cell membrane</keyword>
<feature type="domain" description="ABC3 transporter permease C-terminal" evidence="8">
    <location>
        <begin position="290"/>
        <end position="406"/>
    </location>
</feature>
<dbReference type="GO" id="GO:0005886">
    <property type="term" value="C:plasma membrane"/>
    <property type="evidence" value="ECO:0007669"/>
    <property type="project" value="UniProtKB-SubCell"/>
</dbReference>
<feature type="transmembrane region" description="Helical" evidence="7">
    <location>
        <begin position="279"/>
        <end position="310"/>
    </location>
</feature>
<comment type="caution">
    <text evidence="10">The sequence shown here is derived from an EMBL/GenBank/DDBJ whole genome shotgun (WGS) entry which is preliminary data.</text>
</comment>
<gene>
    <name evidence="10" type="ORF">C4520_12890</name>
</gene>
<keyword evidence="5 7" id="KW-0472">Membrane</keyword>
<evidence type="ECO:0000256" key="5">
    <source>
        <dbReference type="ARBA" id="ARBA00023136"/>
    </source>
</evidence>
<dbReference type="PANTHER" id="PTHR30572:SF4">
    <property type="entry name" value="ABC TRANSPORTER PERMEASE YTRF"/>
    <property type="match status" value="1"/>
</dbReference>
<dbReference type="InterPro" id="IPR025857">
    <property type="entry name" value="MacB_PCD"/>
</dbReference>